<gene>
    <name evidence="7" type="ORF">PACLA_8A001817</name>
</gene>
<dbReference type="OrthoDB" id="5956925at2759"/>
<dbReference type="CDD" id="cd14014">
    <property type="entry name" value="STKc_PknB_like"/>
    <property type="match status" value="1"/>
</dbReference>
<sequence length="298" mass="34579">MDTVESAVEYRKSSIPFTLAERLGEGAFGEVFKATENEGKARTFAVKFIKCTGNDDLQNAMDEITALVILNHKNVVKMFDFGVRQHWQLEVEFSLLLEYCSDGRLNEKLAEQNSRSRKLGWIRSITSAVVYLHSEGIVHQDLKPDNILLTGNGVIKVADFGLARRFARRREGQTWQLYYLSQGVGALCYVAPEMLEDHHTYMVDVFSMGILFHAILEGQFKVYDGERCYGVFIQTSNQQREPIGIQMHEKGTDLKVPFQRWRRRLIERMLKYNPKQRPTAREVEDVLRSTFRRWFQLV</sequence>
<keyword evidence="4 6" id="KW-0067">ATP-binding</keyword>
<dbReference type="InterPro" id="IPR008271">
    <property type="entry name" value="Ser/Thr_kinase_AS"/>
</dbReference>
<dbReference type="PROSITE" id="PS50011">
    <property type="entry name" value="PROTEIN_KINASE_DOM"/>
    <property type="match status" value="1"/>
</dbReference>
<dbReference type="GO" id="GO:0110031">
    <property type="term" value="P:negative regulation of G2/MI transition of meiotic cell cycle"/>
    <property type="evidence" value="ECO:0007669"/>
    <property type="project" value="TreeGrafter"/>
</dbReference>
<evidence type="ECO:0000256" key="6">
    <source>
        <dbReference type="RuleBase" id="RU000304"/>
    </source>
</evidence>
<dbReference type="GO" id="GO:0005634">
    <property type="term" value="C:nucleus"/>
    <property type="evidence" value="ECO:0007669"/>
    <property type="project" value="TreeGrafter"/>
</dbReference>
<evidence type="ECO:0000256" key="2">
    <source>
        <dbReference type="ARBA" id="ARBA00022741"/>
    </source>
</evidence>
<comment type="similarity">
    <text evidence="5">Belongs to the protein kinase superfamily. Ser/Thr protein kinase family. GCN2 subfamily.</text>
</comment>
<keyword evidence="3 7" id="KW-0418">Kinase</keyword>
<keyword evidence="1" id="KW-0808">Transferase</keyword>
<accession>A0A6S7GQP5</accession>
<keyword evidence="8" id="KW-1185">Reference proteome</keyword>
<evidence type="ECO:0000313" key="7">
    <source>
        <dbReference type="EMBL" id="CAB3992249.1"/>
    </source>
</evidence>
<dbReference type="PANTHER" id="PTHR11042:SF190">
    <property type="entry name" value="MITOSIS INHIBITOR PROTEIN KINASE MIK1"/>
    <property type="match status" value="1"/>
</dbReference>
<dbReference type="SMART" id="SM00220">
    <property type="entry name" value="S_TKc"/>
    <property type="match status" value="1"/>
</dbReference>
<dbReference type="InterPro" id="IPR050339">
    <property type="entry name" value="CC_SR_Kinase"/>
</dbReference>
<evidence type="ECO:0000256" key="5">
    <source>
        <dbReference type="ARBA" id="ARBA00037982"/>
    </source>
</evidence>
<dbReference type="PIRSF" id="PIRSF000654">
    <property type="entry name" value="Integrin-linked_kinase"/>
    <property type="match status" value="1"/>
</dbReference>
<dbReference type="EMBL" id="CACRXK020002009">
    <property type="protein sequence ID" value="CAB3992249.1"/>
    <property type="molecule type" value="Genomic_DNA"/>
</dbReference>
<dbReference type="PROSITE" id="PS00107">
    <property type="entry name" value="PROTEIN_KINASE_ATP"/>
    <property type="match status" value="1"/>
</dbReference>
<dbReference type="PROSITE" id="PS00108">
    <property type="entry name" value="PROTEIN_KINASE_ST"/>
    <property type="match status" value="1"/>
</dbReference>
<dbReference type="InterPro" id="IPR011009">
    <property type="entry name" value="Kinase-like_dom_sf"/>
</dbReference>
<organism evidence="7 8">
    <name type="scientific">Paramuricea clavata</name>
    <name type="common">Red gorgonian</name>
    <name type="synonym">Violescent sea-whip</name>
    <dbReference type="NCBI Taxonomy" id="317549"/>
    <lineage>
        <taxon>Eukaryota</taxon>
        <taxon>Metazoa</taxon>
        <taxon>Cnidaria</taxon>
        <taxon>Anthozoa</taxon>
        <taxon>Octocorallia</taxon>
        <taxon>Malacalcyonacea</taxon>
        <taxon>Plexauridae</taxon>
        <taxon>Paramuricea</taxon>
    </lineage>
</organism>
<proteinExistence type="inferred from homology"/>
<dbReference type="InterPro" id="IPR000719">
    <property type="entry name" value="Prot_kinase_dom"/>
</dbReference>
<reference evidence="7" key="1">
    <citation type="submission" date="2020-04" db="EMBL/GenBank/DDBJ databases">
        <authorList>
            <person name="Alioto T."/>
            <person name="Alioto T."/>
            <person name="Gomez Garrido J."/>
        </authorList>
    </citation>
    <scope>NUCLEOTIDE SEQUENCE</scope>
    <source>
        <strain evidence="7">A484AB</strain>
    </source>
</reference>
<name>A0A6S7GQP5_PARCT</name>
<dbReference type="Pfam" id="PF00069">
    <property type="entry name" value="Pkinase"/>
    <property type="match status" value="1"/>
</dbReference>
<evidence type="ECO:0000313" key="8">
    <source>
        <dbReference type="Proteomes" id="UP001152795"/>
    </source>
</evidence>
<evidence type="ECO:0000256" key="4">
    <source>
        <dbReference type="ARBA" id="ARBA00022840"/>
    </source>
</evidence>
<keyword evidence="6" id="KW-0723">Serine/threonine-protein kinase</keyword>
<evidence type="ECO:0000256" key="3">
    <source>
        <dbReference type="ARBA" id="ARBA00022777"/>
    </source>
</evidence>
<dbReference type="GO" id="GO:0005737">
    <property type="term" value="C:cytoplasm"/>
    <property type="evidence" value="ECO:0007669"/>
    <property type="project" value="TreeGrafter"/>
</dbReference>
<dbReference type="GO" id="GO:0005524">
    <property type="term" value="F:ATP binding"/>
    <property type="evidence" value="ECO:0007669"/>
    <property type="project" value="UniProtKB-UniRule"/>
</dbReference>
<dbReference type="InterPro" id="IPR017441">
    <property type="entry name" value="Protein_kinase_ATP_BS"/>
</dbReference>
<dbReference type="AlphaFoldDB" id="A0A6S7GQP5"/>
<evidence type="ECO:0000256" key="1">
    <source>
        <dbReference type="ARBA" id="ARBA00022679"/>
    </source>
</evidence>
<dbReference type="SUPFAM" id="SSF56112">
    <property type="entry name" value="Protein kinase-like (PK-like)"/>
    <property type="match status" value="1"/>
</dbReference>
<keyword evidence="2 6" id="KW-0547">Nucleotide-binding</keyword>
<dbReference type="GO" id="GO:0004674">
    <property type="term" value="F:protein serine/threonine kinase activity"/>
    <property type="evidence" value="ECO:0007669"/>
    <property type="project" value="UniProtKB-KW"/>
</dbReference>
<comment type="caution">
    <text evidence="7">The sequence shown here is derived from an EMBL/GenBank/DDBJ whole genome shotgun (WGS) entry which is preliminary data.</text>
</comment>
<protein>
    <submittedName>
        <fullName evidence="7">Serine threonine- kinase PDIK1L-like</fullName>
    </submittedName>
</protein>
<dbReference type="Proteomes" id="UP001152795">
    <property type="component" value="Unassembled WGS sequence"/>
</dbReference>
<dbReference type="PANTHER" id="PTHR11042">
    <property type="entry name" value="EUKARYOTIC TRANSLATION INITIATION FACTOR 2-ALPHA KINASE EIF2-ALPHA KINASE -RELATED"/>
    <property type="match status" value="1"/>
</dbReference>
<dbReference type="Gene3D" id="1.10.510.10">
    <property type="entry name" value="Transferase(Phosphotransferase) domain 1"/>
    <property type="match status" value="1"/>
</dbReference>